<dbReference type="PANTHER" id="PTHR28259">
    <property type="entry name" value="FLUORIDE EXPORT PROTEIN 1-RELATED"/>
    <property type="match status" value="1"/>
</dbReference>
<dbReference type="AlphaFoldDB" id="A0A6J4RF80"/>
<keyword evidence="10" id="KW-0406">Ion transport</keyword>
<evidence type="ECO:0000256" key="7">
    <source>
        <dbReference type="ARBA" id="ARBA00035120"/>
    </source>
</evidence>
<keyword evidence="6 10" id="KW-0407">Ion channel</keyword>
<evidence type="ECO:0000256" key="8">
    <source>
        <dbReference type="ARBA" id="ARBA00035585"/>
    </source>
</evidence>
<evidence type="ECO:0000256" key="5">
    <source>
        <dbReference type="ARBA" id="ARBA00023136"/>
    </source>
</evidence>
<dbReference type="GO" id="GO:0140114">
    <property type="term" value="P:cellular detoxification of fluoride"/>
    <property type="evidence" value="ECO:0007669"/>
    <property type="project" value="UniProtKB-UniRule"/>
</dbReference>
<evidence type="ECO:0000256" key="4">
    <source>
        <dbReference type="ARBA" id="ARBA00022989"/>
    </source>
</evidence>
<comment type="subcellular location">
    <subcellularLocation>
        <location evidence="1 10">Cell membrane</location>
        <topology evidence="1 10">Multi-pass membrane protein</topology>
    </subcellularLocation>
</comment>
<dbReference type="GO" id="GO:0046872">
    <property type="term" value="F:metal ion binding"/>
    <property type="evidence" value="ECO:0007669"/>
    <property type="project" value="UniProtKB-KW"/>
</dbReference>
<evidence type="ECO:0000256" key="10">
    <source>
        <dbReference type="HAMAP-Rule" id="MF_00454"/>
    </source>
</evidence>
<dbReference type="Pfam" id="PF02537">
    <property type="entry name" value="CRCB"/>
    <property type="match status" value="1"/>
</dbReference>
<evidence type="ECO:0000256" key="1">
    <source>
        <dbReference type="ARBA" id="ARBA00004651"/>
    </source>
</evidence>
<keyword evidence="10" id="KW-0915">Sodium</keyword>
<keyword evidence="10" id="KW-0813">Transport</keyword>
<feature type="binding site" evidence="10">
    <location>
        <position position="70"/>
    </location>
    <ligand>
        <name>Na(+)</name>
        <dbReference type="ChEBI" id="CHEBI:29101"/>
        <note>structural</note>
    </ligand>
</feature>
<comment type="activity regulation">
    <text evidence="10">Na(+) is not transported, but it plays an essential structural role and its presence is essential for fluoride channel function.</text>
</comment>
<name>A0A6J4RF80_9ACTN</name>
<evidence type="ECO:0000256" key="3">
    <source>
        <dbReference type="ARBA" id="ARBA00022692"/>
    </source>
</evidence>
<sequence>MRELAAVFVGGALGALARTGIAEAWPVVPGQWPWATFVVNVAGCLALGAVLGLTAPGTVRRGLLGAGLCGGMTTFSALQLELVDLLRDGDPGLAAGYAAATLAAGLIALDTGRRLAGAR</sequence>
<evidence type="ECO:0000256" key="6">
    <source>
        <dbReference type="ARBA" id="ARBA00023303"/>
    </source>
</evidence>
<comment type="similarity">
    <text evidence="7 10">Belongs to the fluoride channel Fluc/FEX (TC 1.A.43) family.</text>
</comment>
<proteinExistence type="inferred from homology"/>
<keyword evidence="4 10" id="KW-1133">Transmembrane helix</keyword>
<organism evidence="11">
    <name type="scientific">uncultured Solirubrobacteraceae bacterium</name>
    <dbReference type="NCBI Taxonomy" id="1162706"/>
    <lineage>
        <taxon>Bacteria</taxon>
        <taxon>Bacillati</taxon>
        <taxon>Actinomycetota</taxon>
        <taxon>Thermoleophilia</taxon>
        <taxon>Solirubrobacterales</taxon>
        <taxon>Solirubrobacteraceae</taxon>
        <taxon>environmental samples</taxon>
    </lineage>
</organism>
<dbReference type="InterPro" id="IPR003691">
    <property type="entry name" value="FluC"/>
</dbReference>
<keyword evidence="3 10" id="KW-0812">Transmembrane</keyword>
<reference evidence="11" key="1">
    <citation type="submission" date="2020-02" db="EMBL/GenBank/DDBJ databases">
        <authorList>
            <person name="Meier V. D."/>
        </authorList>
    </citation>
    <scope>NUCLEOTIDE SEQUENCE</scope>
    <source>
        <strain evidence="11">AVDCRST_MAG53</strain>
    </source>
</reference>
<keyword evidence="5 10" id="KW-0472">Membrane</keyword>
<gene>
    <name evidence="10" type="primary">fluC</name>
    <name evidence="10" type="synonym">crcB</name>
    <name evidence="11" type="ORF">AVDCRST_MAG53-1389</name>
</gene>
<feature type="transmembrane region" description="Helical" evidence="10">
    <location>
        <begin position="62"/>
        <end position="80"/>
    </location>
</feature>
<feature type="transmembrane region" description="Helical" evidence="10">
    <location>
        <begin position="92"/>
        <end position="109"/>
    </location>
</feature>
<evidence type="ECO:0000256" key="9">
    <source>
        <dbReference type="ARBA" id="ARBA00049940"/>
    </source>
</evidence>
<comment type="function">
    <text evidence="9 10">Fluoride-specific ion channel. Important for reducing fluoride concentration in the cell, thus reducing its toxicity.</text>
</comment>
<accession>A0A6J4RF80</accession>
<evidence type="ECO:0000313" key="11">
    <source>
        <dbReference type="EMBL" id="CAA9472108.1"/>
    </source>
</evidence>
<dbReference type="HAMAP" id="MF_00454">
    <property type="entry name" value="FluC"/>
    <property type="match status" value="1"/>
</dbReference>
<dbReference type="PANTHER" id="PTHR28259:SF1">
    <property type="entry name" value="FLUORIDE EXPORT PROTEIN 1-RELATED"/>
    <property type="match status" value="1"/>
</dbReference>
<keyword evidence="10" id="KW-0479">Metal-binding</keyword>
<keyword evidence="2 10" id="KW-1003">Cell membrane</keyword>
<comment type="catalytic activity">
    <reaction evidence="8">
        <text>fluoride(in) = fluoride(out)</text>
        <dbReference type="Rhea" id="RHEA:76159"/>
        <dbReference type="ChEBI" id="CHEBI:17051"/>
    </reaction>
    <physiologicalReaction direction="left-to-right" evidence="8">
        <dbReference type="Rhea" id="RHEA:76160"/>
    </physiologicalReaction>
</comment>
<feature type="binding site" evidence="10">
    <location>
        <position position="73"/>
    </location>
    <ligand>
        <name>Na(+)</name>
        <dbReference type="ChEBI" id="CHEBI:29101"/>
        <note>structural</note>
    </ligand>
</feature>
<dbReference type="GO" id="GO:0062054">
    <property type="term" value="F:fluoride channel activity"/>
    <property type="evidence" value="ECO:0007669"/>
    <property type="project" value="UniProtKB-UniRule"/>
</dbReference>
<protein>
    <recommendedName>
        <fullName evidence="10">Fluoride-specific ion channel FluC</fullName>
    </recommendedName>
</protein>
<feature type="transmembrane region" description="Helical" evidence="10">
    <location>
        <begin position="34"/>
        <end position="55"/>
    </location>
</feature>
<evidence type="ECO:0000256" key="2">
    <source>
        <dbReference type="ARBA" id="ARBA00022475"/>
    </source>
</evidence>
<dbReference type="EMBL" id="CADCVR010000001">
    <property type="protein sequence ID" value="CAA9472108.1"/>
    <property type="molecule type" value="Genomic_DNA"/>
</dbReference>
<dbReference type="GO" id="GO:0005886">
    <property type="term" value="C:plasma membrane"/>
    <property type="evidence" value="ECO:0007669"/>
    <property type="project" value="UniProtKB-SubCell"/>
</dbReference>